<dbReference type="Pfam" id="PF17835">
    <property type="entry name" value="NOG1_N"/>
    <property type="match status" value="1"/>
</dbReference>
<dbReference type="InterPro" id="IPR006073">
    <property type="entry name" value="GTP-bd"/>
</dbReference>
<dbReference type="Gene3D" id="1.20.120.1190">
    <property type="match status" value="1"/>
</dbReference>
<evidence type="ECO:0000256" key="1">
    <source>
        <dbReference type="ARBA" id="ARBA00022741"/>
    </source>
</evidence>
<dbReference type="SUPFAM" id="SSF52540">
    <property type="entry name" value="P-loop containing nucleoside triphosphate hydrolases"/>
    <property type="match status" value="1"/>
</dbReference>
<accession>A0A090N2Q3</accession>
<keyword evidence="6" id="KW-1185">Reference proteome</keyword>
<dbReference type="InterPro" id="IPR010674">
    <property type="entry name" value="NOG1_Rossman_fold_dom"/>
</dbReference>
<dbReference type="Proteomes" id="UP000009170">
    <property type="component" value="Unassembled WGS sequence"/>
</dbReference>
<dbReference type="InterPro" id="IPR027417">
    <property type="entry name" value="P-loop_NTPase"/>
</dbReference>
<dbReference type="AlphaFoldDB" id="A0A090N2Q3"/>
<name>A0A090N2Q3_OSTTA</name>
<gene>
    <name evidence="5" type="ORF">OT_ostta01g02450</name>
</gene>
<dbReference type="Gene3D" id="3.40.50.300">
    <property type="entry name" value="P-loop containing nucleotide triphosphate hydrolases"/>
    <property type="match status" value="1"/>
</dbReference>
<sequence length="454" mass="49747">MLARLASRRSAASSSFAAPSASASRRARAWRGLERARSGRTNAAADDAAVDDADGARARALASTEAARAGRRYRPGAFARLPSVANASELRASARKKANRVTPTRGLKEAARERNLGMKRIEAMTFGYCTPLKTYVKGFPSPERFHPFERALLELTLSDTKYRTTVEAVDVMRKGLLGIGKGYSAQVNNAKGMKEAEEIREKGMEELEAYYSRNARCVDDLKSIAKILRQLPVAELETPTVALVGAPNVGKSSLVRALSSGQPEVQNYPFTTKGIKMGHFFVEDERHVVTDTPGLINRAEEDRNKIEMLAIATLEHLPTCVVFVTDLSGLSGTSIADQLELRETLYKQFADRRPWIDVFSKAALVPVLGGATDPEAQELWSEKDFEEANQAIAKIPNANATSANEDWGIPELKERLTTLLRDHKQTLPDVDDGFNRGDANGGGVKNKPDYIPML</sequence>
<dbReference type="GO" id="GO:0016787">
    <property type="term" value="F:hydrolase activity"/>
    <property type="evidence" value="ECO:0007669"/>
    <property type="project" value="UniProtKB-KW"/>
</dbReference>
<dbReference type="EMBL" id="CAID01000001">
    <property type="protein sequence ID" value="CEF96638.1"/>
    <property type="molecule type" value="Genomic_DNA"/>
</dbReference>
<dbReference type="OrthoDB" id="415015at2759"/>
<evidence type="ECO:0000313" key="6">
    <source>
        <dbReference type="Proteomes" id="UP000009170"/>
    </source>
</evidence>
<evidence type="ECO:0000313" key="5">
    <source>
        <dbReference type="EMBL" id="CEF96638.1"/>
    </source>
</evidence>
<dbReference type="STRING" id="70448.A0A090N2Q3"/>
<feature type="region of interest" description="Disordered" evidence="3">
    <location>
        <begin position="1"/>
        <end position="21"/>
    </location>
</feature>
<reference evidence="6" key="1">
    <citation type="journal article" date="2006" name="Proc. Natl. Acad. Sci. U.S.A.">
        <title>Genome analysis of the smallest free-living eukaryote Ostreococcus tauri unveils many unique features.</title>
        <authorList>
            <person name="Derelle E."/>
            <person name="Ferraz C."/>
            <person name="Rombauts S."/>
            <person name="Rouze P."/>
            <person name="Worden A.Z."/>
            <person name="Robbens S."/>
            <person name="Partensky F."/>
            <person name="Degroeve S."/>
            <person name="Echeynie S."/>
            <person name="Cooke R."/>
            <person name="Saeys Y."/>
            <person name="Wuyts J."/>
            <person name="Jabbari K."/>
            <person name="Bowler C."/>
            <person name="Panaud O."/>
            <person name="Piegu B."/>
            <person name="Ball S.G."/>
            <person name="Ral J.-P."/>
            <person name="Bouget F.-Y."/>
            <person name="Piganeau G."/>
            <person name="De Baets B."/>
            <person name="Picard A."/>
            <person name="Delseny M."/>
            <person name="Demaille J."/>
            <person name="Van de Peer Y."/>
            <person name="Moreau H."/>
        </authorList>
    </citation>
    <scope>NUCLEOTIDE SEQUENCE [LARGE SCALE GENOMIC DNA]</scope>
    <source>
        <strain evidence="6">OTTH 0595 / CCAP 157/2 / RCC745</strain>
    </source>
</reference>
<dbReference type="PANTHER" id="PTHR45759">
    <property type="entry name" value="NUCLEOLAR GTP-BINDING PROTEIN 1"/>
    <property type="match status" value="1"/>
</dbReference>
<feature type="domain" description="OBG-type G" evidence="4">
    <location>
        <begin position="239"/>
        <end position="296"/>
    </location>
</feature>
<reference evidence="5 6" key="2">
    <citation type="journal article" date="2014" name="BMC Genomics">
        <title>An improved genome of the model marine alga Ostreococcus tauri unfolds by assessing Illumina de novo assemblies.</title>
        <authorList>
            <person name="Blanc-Mathieu R."/>
            <person name="Verhelst B."/>
            <person name="Derelle E."/>
            <person name="Rombauts S."/>
            <person name="Bouget F.Y."/>
            <person name="Carre I."/>
            <person name="Chateau A."/>
            <person name="Eyre-Walker A."/>
            <person name="Grimsley N."/>
            <person name="Moreau H."/>
            <person name="Piegu B."/>
            <person name="Rivals E."/>
            <person name="Schackwitz W."/>
            <person name="Van de Peer Y."/>
            <person name="Piganeau G."/>
        </authorList>
    </citation>
    <scope>NUCLEOTIDE SEQUENCE [LARGE SCALE GENOMIC DNA]</scope>
    <source>
        <strain evidence="6">OTTH 0595 / CCAP 157/2 / RCC745</strain>
    </source>
</reference>
<organism evidence="5 6">
    <name type="scientific">Ostreococcus tauri</name>
    <name type="common">Marine green alga</name>
    <dbReference type="NCBI Taxonomy" id="70448"/>
    <lineage>
        <taxon>Eukaryota</taxon>
        <taxon>Viridiplantae</taxon>
        <taxon>Chlorophyta</taxon>
        <taxon>Mamiellophyceae</taxon>
        <taxon>Mamiellales</taxon>
        <taxon>Bathycoccaceae</taxon>
        <taxon>Ostreococcus</taxon>
    </lineage>
</organism>
<comment type="caution">
    <text evidence="5">The sequence shown here is derived from an EMBL/GenBank/DDBJ whole genome shotgun (WGS) entry which is preliminary data.</text>
</comment>
<evidence type="ECO:0000259" key="4">
    <source>
        <dbReference type="PROSITE" id="PS51710"/>
    </source>
</evidence>
<evidence type="ECO:0000256" key="2">
    <source>
        <dbReference type="ARBA" id="ARBA00023134"/>
    </source>
</evidence>
<dbReference type="InParanoid" id="A0A090N2Q3"/>
<evidence type="ECO:0000256" key="3">
    <source>
        <dbReference type="SAM" id="MobiDB-lite"/>
    </source>
</evidence>
<dbReference type="InterPro" id="IPR041623">
    <property type="entry name" value="NOG1_N"/>
</dbReference>
<dbReference type="FunCoup" id="A0A090N2Q3">
    <property type="interactions" value="318"/>
</dbReference>
<protein>
    <submittedName>
        <fullName evidence="5">P-loop containing nucleoside triphosphate hydrolase</fullName>
    </submittedName>
</protein>
<keyword evidence="5" id="KW-0378">Hydrolase</keyword>
<dbReference type="InterPro" id="IPR031167">
    <property type="entry name" value="G_OBG"/>
</dbReference>
<dbReference type="PRINTS" id="PR00326">
    <property type="entry name" value="GTP1OBG"/>
</dbReference>
<dbReference type="RefSeq" id="XP_022838208.1">
    <property type="nucleotide sequence ID" value="XM_022985318.1"/>
</dbReference>
<dbReference type="Pfam" id="PF06858">
    <property type="entry name" value="NOG1"/>
    <property type="match status" value="1"/>
</dbReference>
<proteinExistence type="predicted"/>
<feature type="region of interest" description="Disordered" evidence="3">
    <location>
        <begin position="429"/>
        <end position="454"/>
    </location>
</feature>
<dbReference type="GO" id="GO:0005525">
    <property type="term" value="F:GTP binding"/>
    <property type="evidence" value="ECO:0007669"/>
    <property type="project" value="InterPro"/>
</dbReference>
<keyword evidence="1" id="KW-0547">Nucleotide-binding</keyword>
<dbReference type="GeneID" id="9834876"/>
<dbReference type="PROSITE" id="PS51710">
    <property type="entry name" value="G_OBG"/>
    <property type="match status" value="1"/>
</dbReference>
<dbReference type="KEGG" id="ota:OT_ostta01g02450"/>
<keyword evidence="2" id="KW-0342">GTP-binding</keyword>